<dbReference type="EMBL" id="CALNXK010000261">
    <property type="protein sequence ID" value="CAH3179708.1"/>
    <property type="molecule type" value="Genomic_DNA"/>
</dbReference>
<feature type="coiled-coil region" evidence="1">
    <location>
        <begin position="211"/>
        <end position="245"/>
    </location>
</feature>
<evidence type="ECO:0000256" key="1">
    <source>
        <dbReference type="SAM" id="Coils"/>
    </source>
</evidence>
<protein>
    <submittedName>
        <fullName evidence="2">Uncharacterized protein</fullName>
    </submittedName>
</protein>
<accession>A0ABN8RL96</accession>
<gene>
    <name evidence="2" type="ORF">PLOB_00022345</name>
</gene>
<keyword evidence="3" id="KW-1185">Reference proteome</keyword>
<keyword evidence="1" id="KW-0175">Coiled coil</keyword>
<comment type="caution">
    <text evidence="2">The sequence shown here is derived from an EMBL/GenBank/DDBJ whole genome shotgun (WGS) entry which is preliminary data.</text>
</comment>
<dbReference type="Proteomes" id="UP001159405">
    <property type="component" value="Unassembled WGS sequence"/>
</dbReference>
<sequence>MADKTLTEVFLWLKSLSPSMKLERLSPEFETRGFRSRRSLAYVQTEDLDSFFPSPTKLLLAERRILEAELNKIKAENNGQSTHREPKRLNVLPSVSTAEELMRETSQPYLPEAAANSTGPIDPVNPIPQTFHSPLDRRAIELSENLKLLEVQVQSAKSHLQGKQKVLDDLPKAHERRGKVCAICHTSGHNRAKCNEVPCHDVNFCKLKDKHPELLNDIRTLQRELKELEQKYAKAKNETDVFNASRQRAKSSFFAIMRPRLRKQNPAKYLERSALDRDLMILQRALKNKVPLDESNDWRLPNVIEEYKHGIVDPLRVQ</sequence>
<organism evidence="2 3">
    <name type="scientific">Porites lobata</name>
    <dbReference type="NCBI Taxonomy" id="104759"/>
    <lineage>
        <taxon>Eukaryota</taxon>
        <taxon>Metazoa</taxon>
        <taxon>Cnidaria</taxon>
        <taxon>Anthozoa</taxon>
        <taxon>Hexacorallia</taxon>
        <taxon>Scleractinia</taxon>
        <taxon>Fungiina</taxon>
        <taxon>Poritidae</taxon>
        <taxon>Porites</taxon>
    </lineage>
</organism>
<evidence type="ECO:0000313" key="2">
    <source>
        <dbReference type="EMBL" id="CAH3179708.1"/>
    </source>
</evidence>
<proteinExistence type="predicted"/>
<reference evidence="2 3" key="1">
    <citation type="submission" date="2022-05" db="EMBL/GenBank/DDBJ databases">
        <authorList>
            <consortium name="Genoscope - CEA"/>
            <person name="William W."/>
        </authorList>
    </citation>
    <scope>NUCLEOTIDE SEQUENCE [LARGE SCALE GENOMIC DNA]</scope>
</reference>
<evidence type="ECO:0000313" key="3">
    <source>
        <dbReference type="Proteomes" id="UP001159405"/>
    </source>
</evidence>
<name>A0ABN8RL96_9CNID</name>